<dbReference type="InterPro" id="IPR010982">
    <property type="entry name" value="Lambda_DNA-bd_dom_sf"/>
</dbReference>
<evidence type="ECO:0000256" key="3">
    <source>
        <dbReference type="ARBA" id="ARBA00023163"/>
    </source>
</evidence>
<dbReference type="PANTHER" id="PTHR46797">
    <property type="entry name" value="HTH-TYPE TRANSCRIPTIONAL REGULATOR"/>
    <property type="match status" value="1"/>
</dbReference>
<gene>
    <name evidence="5" type="ORF">IEE_03938</name>
</gene>
<reference evidence="5 6" key="1">
    <citation type="submission" date="2012-04" db="EMBL/GenBank/DDBJ databases">
        <title>The Genome Sequence of Bacillus cereus BAG5X1-1.</title>
        <authorList>
            <consortium name="The Broad Institute Genome Sequencing Platform"/>
            <consortium name="The Broad Institute Genome Sequencing Center for Infectious Disease"/>
            <person name="Feldgarden M."/>
            <person name="Van der Auwera G.A."/>
            <person name="Mahillon J."/>
            <person name="Duprez V."/>
            <person name="Timmery S."/>
            <person name="Mattelet C."/>
            <person name="Dierick K."/>
            <person name="Sun M."/>
            <person name="Yu Z."/>
            <person name="Zhu L."/>
            <person name="Hu X."/>
            <person name="Shank E.B."/>
            <person name="Swiecicka I."/>
            <person name="Hansen B.M."/>
            <person name="Andrup L."/>
            <person name="Young S.K."/>
            <person name="Zeng Q."/>
            <person name="Gargeya S."/>
            <person name="Fitzgerald M."/>
            <person name="Haas B."/>
            <person name="Abouelleil A."/>
            <person name="Alvarado L."/>
            <person name="Arachchi H.M."/>
            <person name="Berlin A."/>
            <person name="Chapman S.B."/>
            <person name="Goldberg J."/>
            <person name="Griggs A."/>
            <person name="Gujja S."/>
            <person name="Hansen M."/>
            <person name="Howarth C."/>
            <person name="Imamovic A."/>
            <person name="Larimer J."/>
            <person name="McCowen C."/>
            <person name="Montmayeur A."/>
            <person name="Murphy C."/>
            <person name="Neiman D."/>
            <person name="Pearson M."/>
            <person name="Priest M."/>
            <person name="Roberts A."/>
            <person name="Saif S."/>
            <person name="Shea T."/>
            <person name="Sisk P."/>
            <person name="Sykes S."/>
            <person name="Wortman J."/>
            <person name="Nusbaum C."/>
            <person name="Birren B."/>
        </authorList>
    </citation>
    <scope>NUCLEOTIDE SEQUENCE [LARGE SCALE GENOMIC DNA]</scope>
    <source>
        <strain evidence="5 6">BAG5X1-1</strain>
    </source>
</reference>
<dbReference type="Proteomes" id="UP000006600">
    <property type="component" value="Unassembled WGS sequence"/>
</dbReference>
<dbReference type="CDD" id="cd00093">
    <property type="entry name" value="HTH_XRE"/>
    <property type="match status" value="1"/>
</dbReference>
<keyword evidence="1" id="KW-0805">Transcription regulation</keyword>
<dbReference type="Gene3D" id="1.10.260.40">
    <property type="entry name" value="lambda repressor-like DNA-binding domains"/>
    <property type="match status" value="1"/>
</dbReference>
<dbReference type="SMART" id="SM00530">
    <property type="entry name" value="HTH_XRE"/>
    <property type="match status" value="1"/>
</dbReference>
<sequence length="110" mass="12677">MDYKKLGSRIREERLKLNLTQEILAEDIDISVSYMGQIERGERNLSLDTLVKLAYRLSVTIDYLLLDSIQANNENSIKQFAGLIDGRSQKEIQMALDMIKVLFSHLDNDE</sequence>
<dbReference type="PATRIC" id="fig|1053189.3.peg.4009"/>
<evidence type="ECO:0000259" key="4">
    <source>
        <dbReference type="PROSITE" id="PS50943"/>
    </source>
</evidence>
<evidence type="ECO:0000313" key="5">
    <source>
        <dbReference type="EMBL" id="EJQ42373.1"/>
    </source>
</evidence>
<name>J7XDN3_BACCE</name>
<dbReference type="PROSITE" id="PS50943">
    <property type="entry name" value="HTH_CROC1"/>
    <property type="match status" value="1"/>
</dbReference>
<dbReference type="SUPFAM" id="SSF47413">
    <property type="entry name" value="lambda repressor-like DNA-binding domains"/>
    <property type="match status" value="1"/>
</dbReference>
<evidence type="ECO:0000256" key="2">
    <source>
        <dbReference type="ARBA" id="ARBA00023125"/>
    </source>
</evidence>
<feature type="domain" description="HTH cro/C1-type" evidence="4">
    <location>
        <begin position="10"/>
        <end position="64"/>
    </location>
</feature>
<dbReference type="InterPro" id="IPR001387">
    <property type="entry name" value="Cro/C1-type_HTH"/>
</dbReference>
<dbReference type="GO" id="GO:0003700">
    <property type="term" value="F:DNA-binding transcription factor activity"/>
    <property type="evidence" value="ECO:0007669"/>
    <property type="project" value="TreeGrafter"/>
</dbReference>
<accession>J7XDN3</accession>
<dbReference type="InterPro" id="IPR050807">
    <property type="entry name" value="TransReg_Diox_bact_type"/>
</dbReference>
<evidence type="ECO:0000313" key="6">
    <source>
        <dbReference type="Proteomes" id="UP000006600"/>
    </source>
</evidence>
<dbReference type="GO" id="GO:0005829">
    <property type="term" value="C:cytosol"/>
    <property type="evidence" value="ECO:0007669"/>
    <property type="project" value="TreeGrafter"/>
</dbReference>
<keyword evidence="3" id="KW-0804">Transcription</keyword>
<dbReference type="RefSeq" id="WP_002201304.1">
    <property type="nucleotide sequence ID" value="NZ_JH791996.1"/>
</dbReference>
<comment type="caution">
    <text evidence="5">The sequence shown here is derived from an EMBL/GenBank/DDBJ whole genome shotgun (WGS) entry which is preliminary data.</text>
</comment>
<evidence type="ECO:0000256" key="1">
    <source>
        <dbReference type="ARBA" id="ARBA00023015"/>
    </source>
</evidence>
<dbReference type="PANTHER" id="PTHR46797:SF23">
    <property type="entry name" value="HTH-TYPE TRANSCRIPTIONAL REGULATOR SUTR"/>
    <property type="match status" value="1"/>
</dbReference>
<dbReference type="AlphaFoldDB" id="J7XDN3"/>
<proteinExistence type="predicted"/>
<organism evidence="5 6">
    <name type="scientific">Bacillus cereus BAG5X1-1</name>
    <dbReference type="NCBI Taxonomy" id="1053189"/>
    <lineage>
        <taxon>Bacteria</taxon>
        <taxon>Bacillati</taxon>
        <taxon>Bacillota</taxon>
        <taxon>Bacilli</taxon>
        <taxon>Bacillales</taxon>
        <taxon>Bacillaceae</taxon>
        <taxon>Bacillus</taxon>
        <taxon>Bacillus cereus group</taxon>
    </lineage>
</organism>
<dbReference type="EMBL" id="AHDJ01000034">
    <property type="protein sequence ID" value="EJQ42373.1"/>
    <property type="molecule type" value="Genomic_DNA"/>
</dbReference>
<dbReference type="HOGENOM" id="CLU_066192_17_6_9"/>
<protein>
    <recommendedName>
        <fullName evidence="4">HTH cro/C1-type domain-containing protein</fullName>
    </recommendedName>
</protein>
<dbReference type="Pfam" id="PF01381">
    <property type="entry name" value="HTH_3"/>
    <property type="match status" value="1"/>
</dbReference>
<keyword evidence="2" id="KW-0238">DNA-binding</keyword>
<dbReference type="GO" id="GO:0003677">
    <property type="term" value="F:DNA binding"/>
    <property type="evidence" value="ECO:0007669"/>
    <property type="project" value="UniProtKB-KW"/>
</dbReference>